<evidence type="ECO:0000313" key="2">
    <source>
        <dbReference type="Proteomes" id="UP001597405"/>
    </source>
</evidence>
<evidence type="ECO:0008006" key="3">
    <source>
        <dbReference type="Google" id="ProtNLM"/>
    </source>
</evidence>
<protein>
    <recommendedName>
        <fullName evidence="3">Capsular biosynthesis protein</fullName>
    </recommendedName>
</protein>
<evidence type="ECO:0000313" key="1">
    <source>
        <dbReference type="EMBL" id="MFD1983357.1"/>
    </source>
</evidence>
<reference evidence="2" key="1">
    <citation type="journal article" date="2019" name="Int. J. Syst. Evol. Microbiol.">
        <title>The Global Catalogue of Microorganisms (GCM) 10K type strain sequencing project: providing services to taxonomists for standard genome sequencing and annotation.</title>
        <authorList>
            <consortium name="The Broad Institute Genomics Platform"/>
            <consortium name="The Broad Institute Genome Sequencing Center for Infectious Disease"/>
            <person name="Wu L."/>
            <person name="Ma J."/>
        </authorList>
    </citation>
    <scope>NUCLEOTIDE SEQUENCE [LARGE SCALE GENOMIC DNA]</scope>
    <source>
        <strain evidence="2">CGMCC 1.16225</strain>
    </source>
</reference>
<sequence length="487" mass="54968">MNVLLLSNSAPNYFHFFNALAARFSNDGATVAVAVDSAFSREENGLDSAGFAAIYDFSSFFANHHVDFDILARYAGYDLNSALLSDFERAQVYGIWGEGADLDFFDHLKSALLTYFEEIFDKHGTELVLYENVSNTFAHFALFVAQERHAVYFGLGGSRLPGRFSVSADPLADDSVEKAFAGIRNGQKTVAPDVHQWVENYITNIETIVPDYMKINGLERIALIKRYFRRGRFGRIKALIRHASDSRTNSFQIGNPLRTHVSLFLRNVRRRLKVGRVRSMYQKAVAGERFLLYPIHFHPEASTSILAGAYLDEYEVIRNIAFSLPEGVRLYVKDHMSAWAYPSLKFYQRIRSLPNVRLLGPDEPTKQLIKSSVGVITLTSTVGYEALLLKKQVFLYGRVFYGFHKGVVPVVNPANLRRTISDSLASTTSWDDQYNHDFVCAYWLSTLPGVLNLMLDREPAAQAAEHIYRELLKSGRLHGYPPVKSAA</sequence>
<gene>
    <name evidence="1" type="ORF">ACFSOZ_11830</name>
</gene>
<accession>A0ABW4U765</accession>
<dbReference type="EMBL" id="JBHUGZ010000007">
    <property type="protein sequence ID" value="MFD1983357.1"/>
    <property type="molecule type" value="Genomic_DNA"/>
</dbReference>
<dbReference type="Pfam" id="PF05159">
    <property type="entry name" value="Capsule_synth"/>
    <property type="match status" value="1"/>
</dbReference>
<organism evidence="1 2">
    <name type="scientific">Mesorhizobium newzealandense</name>
    <dbReference type="NCBI Taxonomy" id="1300302"/>
    <lineage>
        <taxon>Bacteria</taxon>
        <taxon>Pseudomonadati</taxon>
        <taxon>Pseudomonadota</taxon>
        <taxon>Alphaproteobacteria</taxon>
        <taxon>Hyphomicrobiales</taxon>
        <taxon>Phyllobacteriaceae</taxon>
        <taxon>Mesorhizobium</taxon>
    </lineage>
</organism>
<comment type="caution">
    <text evidence="1">The sequence shown here is derived from an EMBL/GenBank/DDBJ whole genome shotgun (WGS) entry which is preliminary data.</text>
</comment>
<keyword evidence="2" id="KW-1185">Reference proteome</keyword>
<name>A0ABW4U765_9HYPH</name>
<dbReference type="RefSeq" id="WP_379097597.1">
    <property type="nucleotide sequence ID" value="NZ_JBHUGZ010000007.1"/>
</dbReference>
<dbReference type="Proteomes" id="UP001597405">
    <property type="component" value="Unassembled WGS sequence"/>
</dbReference>
<dbReference type="InterPro" id="IPR007833">
    <property type="entry name" value="Capsule_polysaccharide_synth"/>
</dbReference>
<proteinExistence type="predicted"/>